<evidence type="ECO:0000256" key="5">
    <source>
        <dbReference type="ARBA" id="ARBA00023136"/>
    </source>
</evidence>
<feature type="transmembrane region" description="Helical" evidence="8">
    <location>
        <begin position="140"/>
        <end position="164"/>
    </location>
</feature>
<evidence type="ECO:0000256" key="4">
    <source>
        <dbReference type="ARBA" id="ARBA00022989"/>
    </source>
</evidence>
<dbReference type="PANTHER" id="PTHR21016:SF7">
    <property type="entry name" value="TM2 DOMAIN-CONTAINING PROTEIN 3"/>
    <property type="match status" value="1"/>
</dbReference>
<dbReference type="Pfam" id="PF05154">
    <property type="entry name" value="TM2"/>
    <property type="match status" value="1"/>
</dbReference>
<dbReference type="eggNOG" id="COG2314">
    <property type="taxonomic scope" value="Bacteria"/>
</dbReference>
<dbReference type="PANTHER" id="PTHR21016">
    <property type="entry name" value="BETA-AMYLOID BINDING PROTEIN-RELATED"/>
    <property type="match status" value="1"/>
</dbReference>
<dbReference type="AlphaFoldDB" id="L7KEM8"/>
<evidence type="ECO:0000313" key="10">
    <source>
        <dbReference type="EMBL" id="GAC47340.1"/>
    </source>
</evidence>
<comment type="caution">
    <text evidence="10">The sequence shown here is derived from an EMBL/GenBank/DDBJ whole genome shotgun (WGS) entry which is preliminary data.</text>
</comment>
<keyword evidence="11" id="KW-1185">Reference proteome</keyword>
<organism evidence="10 11">
    <name type="scientific">Gordonia aichiensis NBRC 108223</name>
    <dbReference type="NCBI Taxonomy" id="1220583"/>
    <lineage>
        <taxon>Bacteria</taxon>
        <taxon>Bacillati</taxon>
        <taxon>Actinomycetota</taxon>
        <taxon>Actinomycetes</taxon>
        <taxon>Mycobacteriales</taxon>
        <taxon>Gordoniaceae</taxon>
        <taxon>Gordonia</taxon>
    </lineage>
</organism>
<keyword evidence="3" id="KW-0732">Signal</keyword>
<keyword evidence="6" id="KW-0325">Glycoprotein</keyword>
<evidence type="ECO:0000256" key="2">
    <source>
        <dbReference type="ARBA" id="ARBA00022692"/>
    </source>
</evidence>
<gene>
    <name evidence="10" type="ORF">GOACH_03_03580</name>
</gene>
<evidence type="ECO:0000256" key="8">
    <source>
        <dbReference type="SAM" id="Phobius"/>
    </source>
</evidence>
<feature type="domain" description="TM2" evidence="9">
    <location>
        <begin position="103"/>
        <end position="152"/>
    </location>
</feature>
<feature type="compositionally biased region" description="Polar residues" evidence="7">
    <location>
        <begin position="1"/>
        <end position="14"/>
    </location>
</feature>
<evidence type="ECO:0000256" key="6">
    <source>
        <dbReference type="ARBA" id="ARBA00023180"/>
    </source>
</evidence>
<evidence type="ECO:0000256" key="1">
    <source>
        <dbReference type="ARBA" id="ARBA00004141"/>
    </source>
</evidence>
<reference evidence="10 11" key="1">
    <citation type="submission" date="2012-12" db="EMBL/GenBank/DDBJ databases">
        <title>Whole genome shotgun sequence of Gordonia aichiensis NBRC 108223.</title>
        <authorList>
            <person name="Isaki-Nakamura S."/>
            <person name="Hosoyama A."/>
            <person name="Tsuchikane K."/>
            <person name="Ando Y."/>
            <person name="Baba S."/>
            <person name="Ohji S."/>
            <person name="Hamada M."/>
            <person name="Tamura T."/>
            <person name="Yamazoe A."/>
            <person name="Yamazaki S."/>
            <person name="Fujita N."/>
        </authorList>
    </citation>
    <scope>NUCLEOTIDE SEQUENCE [LARGE SCALE GENOMIC DNA]</scope>
    <source>
        <strain evidence="10 11">NBRC 108223</strain>
    </source>
</reference>
<dbReference type="GO" id="GO:0016020">
    <property type="term" value="C:membrane"/>
    <property type="evidence" value="ECO:0007669"/>
    <property type="project" value="UniProtKB-SubCell"/>
</dbReference>
<dbReference type="InterPro" id="IPR050932">
    <property type="entry name" value="TM2D1-3-like"/>
</dbReference>
<feature type="transmembrane region" description="Helical" evidence="8">
    <location>
        <begin position="107"/>
        <end position="128"/>
    </location>
</feature>
<evidence type="ECO:0000256" key="7">
    <source>
        <dbReference type="SAM" id="MobiDB-lite"/>
    </source>
</evidence>
<proteinExistence type="predicted"/>
<feature type="region of interest" description="Disordered" evidence="7">
    <location>
        <begin position="1"/>
        <end position="39"/>
    </location>
</feature>
<dbReference type="Proteomes" id="UP000010988">
    <property type="component" value="Unassembled WGS sequence"/>
</dbReference>
<evidence type="ECO:0000259" key="9">
    <source>
        <dbReference type="Pfam" id="PF05154"/>
    </source>
</evidence>
<keyword evidence="4 8" id="KW-1133">Transmembrane helix</keyword>
<name>L7KEM8_9ACTN</name>
<keyword evidence="2 8" id="KW-0812">Transmembrane</keyword>
<evidence type="ECO:0000256" key="3">
    <source>
        <dbReference type="ARBA" id="ARBA00022729"/>
    </source>
</evidence>
<dbReference type="STRING" id="1220583.GOACH_03_03580"/>
<comment type="subcellular location">
    <subcellularLocation>
        <location evidence="1">Membrane</location>
        <topology evidence="1">Multi-pass membrane protein</topology>
    </subcellularLocation>
</comment>
<keyword evidence="5 8" id="KW-0472">Membrane</keyword>
<accession>L7KEM8</accession>
<dbReference type="OrthoDB" id="2004788at2"/>
<dbReference type="InterPro" id="IPR007829">
    <property type="entry name" value="TM2"/>
</dbReference>
<dbReference type="EMBL" id="BANR01000003">
    <property type="protein sequence ID" value="GAC47340.1"/>
    <property type="molecule type" value="Genomic_DNA"/>
</dbReference>
<sequence>MSYPDSSNPGSQSGHPYGSAPYGTPSPFGPSASSDQFLPLPYEGTGYPQYYGGAQYSGPAYGSVPAQPVGYGFTPGYPAAGFGAADPMAPHGRDPFTGEPLSNKSKVAAGLLQLFLGGFGAGRFYLGYTGIGVAQLMLTIVGWITAFVFIGFLILPVVGIWVLIDAIMMFTGSVRDSNGYKLQS</sequence>
<protein>
    <recommendedName>
        <fullName evidence="9">TM2 domain-containing protein</fullName>
    </recommendedName>
</protein>
<dbReference type="RefSeq" id="WP_005170509.1">
    <property type="nucleotide sequence ID" value="NZ_BANR01000003.1"/>
</dbReference>
<evidence type="ECO:0000313" key="11">
    <source>
        <dbReference type="Proteomes" id="UP000010988"/>
    </source>
</evidence>